<keyword evidence="2" id="KW-1185">Reference proteome</keyword>
<evidence type="ECO:0000313" key="1">
    <source>
        <dbReference type="EMBL" id="ASJ05595.1"/>
    </source>
</evidence>
<dbReference type="AlphaFoldDB" id="A0A2Z2MLH1"/>
<dbReference type="InterPro" id="IPR005489">
    <property type="entry name" value="DUF257"/>
</dbReference>
<name>A0A2Z2MLH1_9EURY</name>
<dbReference type="Proteomes" id="UP000250272">
    <property type="component" value="Chromosome"/>
</dbReference>
<dbReference type="Pfam" id="PF03192">
    <property type="entry name" value="DUF257"/>
    <property type="match status" value="1"/>
</dbReference>
<dbReference type="Gene3D" id="3.40.50.11570">
    <property type="entry name" value="Protein of unknown function DUF257"/>
    <property type="match status" value="1"/>
</dbReference>
<sequence>MVPTHVKRIKAGGVSEWGEVIFEIDPHKDPGIFLSRFSNWAARYYLNNPGTVSVVMNPERLIPLQNNNPRFIISLTNLGVAFIGNPKRRTFYFVNTDLADRRYVALLEEAFIRVMRIDNDGRTVIAKSPGEDEGASLEPV</sequence>
<accession>A0A2Z2MLH1</accession>
<organism evidence="1 2">
    <name type="scientific">Thermococcus barossii</name>
    <dbReference type="NCBI Taxonomy" id="54077"/>
    <lineage>
        <taxon>Archaea</taxon>
        <taxon>Methanobacteriati</taxon>
        <taxon>Methanobacteriota</taxon>
        <taxon>Thermococci</taxon>
        <taxon>Thermococcales</taxon>
        <taxon>Thermococcaceae</taxon>
        <taxon>Thermococcus</taxon>
    </lineage>
</organism>
<evidence type="ECO:0008006" key="3">
    <source>
        <dbReference type="Google" id="ProtNLM"/>
    </source>
</evidence>
<protein>
    <recommendedName>
        <fullName evidence="3">DUF835 domain-containing protein</fullName>
    </recommendedName>
</protein>
<reference evidence="1 2" key="1">
    <citation type="submission" date="2016-04" db="EMBL/GenBank/DDBJ databases">
        <title>Complete genome sequence of Thermococcus barossii type strain SHCK-94.</title>
        <authorList>
            <person name="Oger P.M."/>
        </authorList>
    </citation>
    <scope>NUCLEOTIDE SEQUENCE [LARGE SCALE GENOMIC DNA]</scope>
    <source>
        <strain evidence="1 2">SHCK-94</strain>
    </source>
</reference>
<dbReference type="KEGG" id="tbs:A3L01_09555"/>
<gene>
    <name evidence="1" type="ORF">A3L01_09555</name>
</gene>
<proteinExistence type="predicted"/>
<dbReference type="EMBL" id="CP015101">
    <property type="protein sequence ID" value="ASJ05595.1"/>
    <property type="molecule type" value="Genomic_DNA"/>
</dbReference>
<evidence type="ECO:0000313" key="2">
    <source>
        <dbReference type="Proteomes" id="UP000250272"/>
    </source>
</evidence>